<dbReference type="RefSeq" id="WP_009541501.1">
    <property type="nucleotide sequence ID" value="NZ_ANHY01000015.1"/>
</dbReference>
<evidence type="ECO:0000313" key="2">
    <source>
        <dbReference type="Proteomes" id="UP000009881"/>
    </source>
</evidence>
<dbReference type="STRING" id="1238182.C882_0845"/>
<protein>
    <recommendedName>
        <fullName evidence="3">Response regulatory domain-containing protein</fullName>
    </recommendedName>
</protein>
<dbReference type="EMBL" id="ANHY01000015">
    <property type="protein sequence ID" value="EKV28633.1"/>
    <property type="molecule type" value="Genomic_DNA"/>
</dbReference>
<keyword evidence="2" id="KW-1185">Reference proteome</keyword>
<sequence length="132" mass="13721">MSQFLKPFLVALDGHPEVADMIAESAEAEGFDAVALQDRRLLETAVAVAAADVLVVDLDAADRALAALSRRPEQERPPRVILMTDAAISGAATPVGLAAEVVATLHKPLTDVGLTDALREALAAVRADGTGR</sequence>
<reference evidence="1 2" key="1">
    <citation type="journal article" date="2013" name="Genome Announc.">
        <title>Draft Genome Sequence of an Alphaproteobacterium, Caenispirillum salinarum AK4(T), Isolated from a Solar Saltern.</title>
        <authorList>
            <person name="Khatri I."/>
            <person name="Singh A."/>
            <person name="Korpole S."/>
            <person name="Pinnaka A.K."/>
            <person name="Subramanian S."/>
        </authorList>
    </citation>
    <scope>NUCLEOTIDE SEQUENCE [LARGE SCALE GENOMIC DNA]</scope>
    <source>
        <strain evidence="1 2">AK4</strain>
    </source>
</reference>
<dbReference type="InterPro" id="IPR011006">
    <property type="entry name" value="CheY-like_superfamily"/>
</dbReference>
<evidence type="ECO:0000313" key="1">
    <source>
        <dbReference type="EMBL" id="EKV28633.1"/>
    </source>
</evidence>
<dbReference type="SUPFAM" id="SSF52172">
    <property type="entry name" value="CheY-like"/>
    <property type="match status" value="1"/>
</dbReference>
<evidence type="ECO:0008006" key="3">
    <source>
        <dbReference type="Google" id="ProtNLM"/>
    </source>
</evidence>
<dbReference type="Proteomes" id="UP000009881">
    <property type="component" value="Unassembled WGS sequence"/>
</dbReference>
<proteinExistence type="predicted"/>
<organism evidence="1 2">
    <name type="scientific">Caenispirillum salinarum AK4</name>
    <dbReference type="NCBI Taxonomy" id="1238182"/>
    <lineage>
        <taxon>Bacteria</taxon>
        <taxon>Pseudomonadati</taxon>
        <taxon>Pseudomonadota</taxon>
        <taxon>Alphaproteobacteria</taxon>
        <taxon>Rhodospirillales</taxon>
        <taxon>Novispirillaceae</taxon>
        <taxon>Caenispirillum</taxon>
    </lineage>
</organism>
<dbReference type="Gene3D" id="3.40.50.2300">
    <property type="match status" value="1"/>
</dbReference>
<dbReference type="AlphaFoldDB" id="K9HDT9"/>
<gene>
    <name evidence="1" type="ORF">C882_0845</name>
</gene>
<name>K9HDT9_9PROT</name>
<comment type="caution">
    <text evidence="1">The sequence shown here is derived from an EMBL/GenBank/DDBJ whole genome shotgun (WGS) entry which is preliminary data.</text>
</comment>
<accession>K9HDT9</accession>